<evidence type="ECO:0008006" key="3">
    <source>
        <dbReference type="Google" id="ProtNLM"/>
    </source>
</evidence>
<evidence type="ECO:0000313" key="2">
    <source>
        <dbReference type="Proteomes" id="UP000663879"/>
    </source>
</evidence>
<gene>
    <name evidence="1" type="ORF">OXX778_LOCUS18568</name>
</gene>
<dbReference type="InterPro" id="IPR046347">
    <property type="entry name" value="bZIP_sf"/>
</dbReference>
<proteinExistence type="predicted"/>
<dbReference type="SUPFAM" id="SSF57959">
    <property type="entry name" value="Leucine zipper domain"/>
    <property type="match status" value="1"/>
</dbReference>
<evidence type="ECO:0000313" key="1">
    <source>
        <dbReference type="EMBL" id="CAF1045579.1"/>
    </source>
</evidence>
<dbReference type="EMBL" id="CAJNOC010005203">
    <property type="protein sequence ID" value="CAF1045579.1"/>
    <property type="molecule type" value="Genomic_DNA"/>
</dbReference>
<dbReference type="Gene3D" id="1.20.5.170">
    <property type="match status" value="1"/>
</dbReference>
<protein>
    <recommendedName>
        <fullName evidence="3">BZIP domain-containing protein</fullName>
    </recommendedName>
</protein>
<name>A0A814K367_9BILA</name>
<sequence>MNLNEIQIEEAIKQRNRDSAKRSRENKKIQEYLKNEHLTYLENQNKQLSIKLEILQNLKNAIMEWINNSRNNNINSSRTNENSNQLEFYDEFFVQEIDIASLIDQLDNTLDQNLIS</sequence>
<organism evidence="1 2">
    <name type="scientific">Brachionus calyciflorus</name>
    <dbReference type="NCBI Taxonomy" id="104777"/>
    <lineage>
        <taxon>Eukaryota</taxon>
        <taxon>Metazoa</taxon>
        <taxon>Spiralia</taxon>
        <taxon>Gnathifera</taxon>
        <taxon>Rotifera</taxon>
        <taxon>Eurotatoria</taxon>
        <taxon>Monogononta</taxon>
        <taxon>Pseudotrocha</taxon>
        <taxon>Ploima</taxon>
        <taxon>Brachionidae</taxon>
        <taxon>Brachionus</taxon>
    </lineage>
</organism>
<comment type="caution">
    <text evidence="1">The sequence shown here is derived from an EMBL/GenBank/DDBJ whole genome shotgun (WGS) entry which is preliminary data.</text>
</comment>
<keyword evidence="2" id="KW-1185">Reference proteome</keyword>
<dbReference type="Proteomes" id="UP000663879">
    <property type="component" value="Unassembled WGS sequence"/>
</dbReference>
<dbReference type="OrthoDB" id="6624782at2759"/>
<reference evidence="1" key="1">
    <citation type="submission" date="2021-02" db="EMBL/GenBank/DDBJ databases">
        <authorList>
            <person name="Nowell W R."/>
        </authorList>
    </citation>
    <scope>NUCLEOTIDE SEQUENCE</scope>
    <source>
        <strain evidence="1">Ploen Becks lab</strain>
    </source>
</reference>
<accession>A0A814K367</accession>
<dbReference type="AlphaFoldDB" id="A0A814K367"/>
<dbReference type="GO" id="GO:0003700">
    <property type="term" value="F:DNA-binding transcription factor activity"/>
    <property type="evidence" value="ECO:0007669"/>
    <property type="project" value="InterPro"/>
</dbReference>